<keyword evidence="5" id="KW-1185">Reference proteome</keyword>
<dbReference type="STRING" id="35752.SAMN05421541_10159"/>
<dbReference type="InterPro" id="IPR012347">
    <property type="entry name" value="Ferritin-like"/>
</dbReference>
<feature type="domain" description="DUF305" evidence="3">
    <location>
        <begin position="53"/>
        <end position="202"/>
    </location>
</feature>
<dbReference type="PANTHER" id="PTHR36933:SF1">
    <property type="entry name" value="SLL0788 PROTEIN"/>
    <property type="match status" value="1"/>
</dbReference>
<dbReference type="RefSeq" id="WP_093608723.1">
    <property type="nucleotide sequence ID" value="NZ_BOMT01000014.1"/>
</dbReference>
<feature type="chain" id="PRO_5038838969" evidence="2">
    <location>
        <begin position="29"/>
        <end position="205"/>
    </location>
</feature>
<feature type="region of interest" description="Disordered" evidence="1">
    <location>
        <begin position="32"/>
        <end position="54"/>
    </location>
</feature>
<reference evidence="4 5" key="1">
    <citation type="submission" date="2016-10" db="EMBL/GenBank/DDBJ databases">
        <authorList>
            <person name="de Groot N.N."/>
        </authorList>
    </citation>
    <scope>NUCLEOTIDE SEQUENCE [LARGE SCALE GENOMIC DNA]</scope>
    <source>
        <strain evidence="4 5">DSM 43019</strain>
    </source>
</reference>
<dbReference type="Pfam" id="PF03713">
    <property type="entry name" value="DUF305"/>
    <property type="match status" value="1"/>
</dbReference>
<evidence type="ECO:0000313" key="4">
    <source>
        <dbReference type="EMBL" id="SFE30097.1"/>
    </source>
</evidence>
<gene>
    <name evidence="4" type="ORF">SAMN05421541_10159</name>
</gene>
<feature type="signal peptide" evidence="2">
    <location>
        <begin position="1"/>
        <end position="28"/>
    </location>
</feature>
<keyword evidence="2" id="KW-0732">Signal</keyword>
<sequence length="205" mass="21885">MIRRLAAVLSLLAVGLAVFLLRDAGADAEVNAGVDAGTPDRRPVAGEPPGGADRHYARMMREHHDQAVRMSRTLLAKGGAPERIRLIAEFIEHDQQREIDQIDAWLTAWGSPPAGDPAATAGSGPDAASHGMLTAAQLAELDRADPARAPTVFLRLMIEHHRGAIVMSRSVLDLPAGNAYIRSLAKHVINEQTAENEAMTALITG</sequence>
<dbReference type="OrthoDB" id="26872at2"/>
<name>A0A1I1ZEI1_9ACTN</name>
<dbReference type="InterPro" id="IPR005183">
    <property type="entry name" value="DUF305_CopM-like"/>
</dbReference>
<dbReference type="PANTHER" id="PTHR36933">
    <property type="entry name" value="SLL0788 PROTEIN"/>
    <property type="match status" value="1"/>
</dbReference>
<evidence type="ECO:0000259" key="3">
    <source>
        <dbReference type="Pfam" id="PF03713"/>
    </source>
</evidence>
<protein>
    <submittedName>
        <fullName evidence="4">Uncharacterized conserved protein, DUF305 family</fullName>
    </submittedName>
</protein>
<dbReference type="AlphaFoldDB" id="A0A1I1ZEI1"/>
<proteinExistence type="predicted"/>
<evidence type="ECO:0000256" key="1">
    <source>
        <dbReference type="SAM" id="MobiDB-lite"/>
    </source>
</evidence>
<dbReference type="EMBL" id="FONV01000001">
    <property type="protein sequence ID" value="SFE30097.1"/>
    <property type="molecule type" value="Genomic_DNA"/>
</dbReference>
<dbReference type="Proteomes" id="UP000199645">
    <property type="component" value="Unassembled WGS sequence"/>
</dbReference>
<organism evidence="4 5">
    <name type="scientific">Actinoplanes philippinensis</name>
    <dbReference type="NCBI Taxonomy" id="35752"/>
    <lineage>
        <taxon>Bacteria</taxon>
        <taxon>Bacillati</taxon>
        <taxon>Actinomycetota</taxon>
        <taxon>Actinomycetes</taxon>
        <taxon>Micromonosporales</taxon>
        <taxon>Micromonosporaceae</taxon>
        <taxon>Actinoplanes</taxon>
    </lineage>
</organism>
<evidence type="ECO:0000256" key="2">
    <source>
        <dbReference type="SAM" id="SignalP"/>
    </source>
</evidence>
<dbReference type="Gene3D" id="1.20.1260.10">
    <property type="match status" value="1"/>
</dbReference>
<accession>A0A1I1ZEI1</accession>
<evidence type="ECO:0000313" key="5">
    <source>
        <dbReference type="Proteomes" id="UP000199645"/>
    </source>
</evidence>